<evidence type="ECO:0000259" key="7">
    <source>
        <dbReference type="Pfam" id="PF01408"/>
    </source>
</evidence>
<dbReference type="Gene3D" id="3.40.50.720">
    <property type="entry name" value="NAD(P)-binding Rossmann-like Domain"/>
    <property type="match status" value="2"/>
</dbReference>
<dbReference type="InterPro" id="IPR055170">
    <property type="entry name" value="GFO_IDH_MocA-like_dom"/>
</dbReference>
<evidence type="ECO:0000256" key="4">
    <source>
        <dbReference type="ARBA" id="ARBA00022833"/>
    </source>
</evidence>
<evidence type="ECO:0000259" key="8">
    <source>
        <dbReference type="Pfam" id="PF22725"/>
    </source>
</evidence>
<keyword evidence="4" id="KW-0862">Zinc</keyword>
<feature type="domain" description="GFO/IDH/MocA-like oxidoreductase" evidence="8">
    <location>
        <begin position="541"/>
        <end position="631"/>
    </location>
</feature>
<keyword evidence="3" id="KW-0479">Metal-binding</keyword>
<dbReference type="PANTHER" id="PTHR43350:SF19">
    <property type="entry name" value="D-GULOSIDE 3-DEHYDROGENASE"/>
    <property type="match status" value="1"/>
</dbReference>
<comment type="cofactor">
    <cofactor evidence="1">
        <name>Zn(2+)</name>
        <dbReference type="ChEBI" id="CHEBI:29105"/>
    </cofactor>
</comment>
<evidence type="ECO:0000313" key="9">
    <source>
        <dbReference type="EMBL" id="MFC5922301.1"/>
    </source>
</evidence>
<sequence>MKQIVQSVSGGELRVVEVPQPEPGATEVLVATRRSLLSAGTERAVRELASASLLRKARARPDLVRQVVNRARTGGVRSTLAAVRSRLDEDMPLGYSATGVVVTAGTATDGIRPGMRVATASAGHAEYQAVPGLLAVPVPDAVSDQAAAFGAVAAIALQGLRQAEVGLGGTVAVVGLGLVGQLTVRLALASGLNVIGIDLRAWTAELASGGGAVGLVEAGAATTEQVLELTRGRGVDAVLITAATTSSEPVARSAEIARDRARLVVVGDVGLELDRRRFYERELDLRFARSYGPGRYDRAYEEWGVDYPIGHVRWTARRNVEAYLDLVASGRVAVDDMVTHVFDVQRATSAYEVLASDPRSLAVQLSYSAPAEPVRRTVSNRPRRTSVSPRAGLIGAGTYAKATFLPALKAAGWGDDLAAITSAKGLSARHAAERNGIPVVAPTVEDLLARDDVDVVFVLSRHDSHARLTVQALDAGKHVFVEKPLALTQDELDGVLAAYDRNPGHLFVGFNRRHAPMVVHAKKVLEAGSGPITVAYRVNAGQLPGSHWYHDRRQGGRIRGEVCHFMDLASWLVGEQPRVVHAYGSGRGEPGLEEDVSVLLGYPDGSTATITYSTRGHRRTPKERLEILGRGHTLMIDDFRRLEIDGREVKRVPGGKGHQDLLAHVRTVIAGNAPDQRGLEASIGTTRAALSAIAALAGIQEHPAHLPTQVEAASSVGAGLTS</sequence>
<dbReference type="CDD" id="cd08255">
    <property type="entry name" value="2-desacetyl-2-hydroxyethyl_bacteriochlorophyllide_like"/>
    <property type="match status" value="1"/>
</dbReference>
<dbReference type="EMBL" id="JBHSQS010000002">
    <property type="protein sequence ID" value="MFC5922301.1"/>
    <property type="molecule type" value="Genomic_DNA"/>
</dbReference>
<dbReference type="Proteomes" id="UP001596226">
    <property type="component" value="Unassembled WGS sequence"/>
</dbReference>
<gene>
    <name evidence="9" type="ORF">ACFQGL_02955</name>
</gene>
<evidence type="ECO:0000256" key="1">
    <source>
        <dbReference type="ARBA" id="ARBA00001947"/>
    </source>
</evidence>
<feature type="domain" description="Gfo/Idh/MocA-like oxidoreductase N-terminal" evidence="7">
    <location>
        <begin position="390"/>
        <end position="510"/>
    </location>
</feature>
<evidence type="ECO:0000256" key="3">
    <source>
        <dbReference type="ARBA" id="ARBA00022723"/>
    </source>
</evidence>
<protein>
    <submittedName>
        <fullName evidence="9">Gfo/Idh/MocA family oxidoreductase</fullName>
    </submittedName>
</protein>
<evidence type="ECO:0000259" key="6">
    <source>
        <dbReference type="Pfam" id="PF00107"/>
    </source>
</evidence>
<dbReference type="SUPFAM" id="SSF51735">
    <property type="entry name" value="NAD(P)-binding Rossmann-fold domains"/>
    <property type="match status" value="2"/>
</dbReference>
<evidence type="ECO:0000256" key="2">
    <source>
        <dbReference type="ARBA" id="ARBA00008072"/>
    </source>
</evidence>
<dbReference type="SUPFAM" id="SSF55347">
    <property type="entry name" value="Glyceraldehyde-3-phosphate dehydrogenase-like, C-terminal domain"/>
    <property type="match status" value="1"/>
</dbReference>
<dbReference type="InterPro" id="IPR036291">
    <property type="entry name" value="NAD(P)-bd_dom_sf"/>
</dbReference>
<dbReference type="Pfam" id="PF22725">
    <property type="entry name" value="GFO_IDH_MocA_C3"/>
    <property type="match status" value="1"/>
</dbReference>
<evidence type="ECO:0000313" key="10">
    <source>
        <dbReference type="Proteomes" id="UP001596226"/>
    </source>
</evidence>
<reference evidence="10" key="1">
    <citation type="journal article" date="2019" name="Int. J. Syst. Evol. Microbiol.">
        <title>The Global Catalogue of Microorganisms (GCM) 10K type strain sequencing project: providing services to taxonomists for standard genome sequencing and annotation.</title>
        <authorList>
            <consortium name="The Broad Institute Genomics Platform"/>
            <consortium name="The Broad Institute Genome Sequencing Center for Infectious Disease"/>
            <person name="Wu L."/>
            <person name="Ma J."/>
        </authorList>
    </citation>
    <scope>NUCLEOTIDE SEQUENCE [LARGE SCALE GENOMIC DNA]</scope>
    <source>
        <strain evidence="10">CGMCC 4.7144</strain>
    </source>
</reference>
<keyword evidence="10" id="KW-1185">Reference proteome</keyword>
<feature type="domain" description="Alcohol dehydrogenase-like C-terminal" evidence="6">
    <location>
        <begin position="179"/>
        <end position="297"/>
    </location>
</feature>
<dbReference type="Pfam" id="PF00107">
    <property type="entry name" value="ADH_zinc_N"/>
    <property type="match status" value="1"/>
</dbReference>
<accession>A0ABW1H204</accession>
<dbReference type="InterPro" id="IPR000683">
    <property type="entry name" value="Gfo/Idh/MocA-like_OxRdtase_N"/>
</dbReference>
<organism evidence="9 10">
    <name type="scientific">Micromonospora vulcania</name>
    <dbReference type="NCBI Taxonomy" id="1441873"/>
    <lineage>
        <taxon>Bacteria</taxon>
        <taxon>Bacillati</taxon>
        <taxon>Actinomycetota</taxon>
        <taxon>Actinomycetes</taxon>
        <taxon>Micromonosporales</taxon>
        <taxon>Micromonosporaceae</taxon>
        <taxon>Micromonospora</taxon>
    </lineage>
</organism>
<name>A0ABW1H204_9ACTN</name>
<proteinExistence type="inferred from homology"/>
<dbReference type="SUPFAM" id="SSF50129">
    <property type="entry name" value="GroES-like"/>
    <property type="match status" value="1"/>
</dbReference>
<dbReference type="Gene3D" id="3.30.360.10">
    <property type="entry name" value="Dihydrodipicolinate Reductase, domain 2"/>
    <property type="match status" value="1"/>
</dbReference>
<dbReference type="InterPro" id="IPR013149">
    <property type="entry name" value="ADH-like_C"/>
</dbReference>
<keyword evidence="5" id="KW-0560">Oxidoreductase</keyword>
<evidence type="ECO:0000256" key="5">
    <source>
        <dbReference type="ARBA" id="ARBA00023002"/>
    </source>
</evidence>
<dbReference type="RefSeq" id="WP_377504898.1">
    <property type="nucleotide sequence ID" value="NZ_JBHSQS010000002.1"/>
</dbReference>
<dbReference type="Pfam" id="PF01408">
    <property type="entry name" value="GFO_IDH_MocA"/>
    <property type="match status" value="1"/>
</dbReference>
<comment type="caution">
    <text evidence="9">The sequence shown here is derived from an EMBL/GenBank/DDBJ whole genome shotgun (WGS) entry which is preliminary data.</text>
</comment>
<dbReference type="InterPro" id="IPR011032">
    <property type="entry name" value="GroES-like_sf"/>
</dbReference>
<dbReference type="PANTHER" id="PTHR43350">
    <property type="entry name" value="NAD-DEPENDENT ALCOHOL DEHYDROGENASE"/>
    <property type="match status" value="1"/>
</dbReference>
<dbReference type="Gene3D" id="3.90.180.10">
    <property type="entry name" value="Medium-chain alcohol dehydrogenases, catalytic domain"/>
    <property type="match status" value="1"/>
</dbReference>
<comment type="similarity">
    <text evidence="2">Belongs to the zinc-containing alcohol dehydrogenase family.</text>
</comment>